<evidence type="ECO:0000256" key="2">
    <source>
        <dbReference type="ARBA" id="ARBA00022729"/>
    </source>
</evidence>
<dbReference type="InterPro" id="IPR005632">
    <property type="entry name" value="Chaperone_Skp"/>
</dbReference>
<evidence type="ECO:0008006" key="6">
    <source>
        <dbReference type="Google" id="ProtNLM"/>
    </source>
</evidence>
<evidence type="ECO:0000256" key="3">
    <source>
        <dbReference type="SAM" id="SignalP"/>
    </source>
</evidence>
<dbReference type="EMBL" id="PRLP01000122">
    <property type="protein sequence ID" value="PPC74890.1"/>
    <property type="molecule type" value="Genomic_DNA"/>
</dbReference>
<dbReference type="Pfam" id="PF03938">
    <property type="entry name" value="OmpH"/>
    <property type="match status" value="1"/>
</dbReference>
<dbReference type="Gene3D" id="3.30.910.20">
    <property type="entry name" value="Skp domain"/>
    <property type="match status" value="1"/>
</dbReference>
<dbReference type="SUPFAM" id="SSF111384">
    <property type="entry name" value="OmpH-like"/>
    <property type="match status" value="1"/>
</dbReference>
<dbReference type="GO" id="GO:0050821">
    <property type="term" value="P:protein stabilization"/>
    <property type="evidence" value="ECO:0007669"/>
    <property type="project" value="TreeGrafter"/>
</dbReference>
<feature type="signal peptide" evidence="3">
    <location>
        <begin position="1"/>
        <end position="23"/>
    </location>
</feature>
<evidence type="ECO:0000256" key="1">
    <source>
        <dbReference type="ARBA" id="ARBA00009091"/>
    </source>
</evidence>
<dbReference type="InterPro" id="IPR024930">
    <property type="entry name" value="Skp_dom_sf"/>
</dbReference>
<dbReference type="GO" id="GO:0051082">
    <property type="term" value="F:unfolded protein binding"/>
    <property type="evidence" value="ECO:0007669"/>
    <property type="project" value="InterPro"/>
</dbReference>
<evidence type="ECO:0000313" key="5">
    <source>
        <dbReference type="Proteomes" id="UP000238196"/>
    </source>
</evidence>
<organism evidence="4 5">
    <name type="scientific">Proteobacteria bacterium 228</name>
    <dbReference type="NCBI Taxonomy" id="2083153"/>
    <lineage>
        <taxon>Bacteria</taxon>
        <taxon>Pseudomonadati</taxon>
        <taxon>Pseudomonadota</taxon>
    </lineage>
</organism>
<name>A0A2S5KJE5_9PROT</name>
<dbReference type="AlphaFoldDB" id="A0A2S5KJE5"/>
<dbReference type="GO" id="GO:0005829">
    <property type="term" value="C:cytosol"/>
    <property type="evidence" value="ECO:0007669"/>
    <property type="project" value="TreeGrafter"/>
</dbReference>
<dbReference type="Proteomes" id="UP000238196">
    <property type="component" value="Unassembled WGS sequence"/>
</dbReference>
<dbReference type="PANTHER" id="PTHR35089">
    <property type="entry name" value="CHAPERONE PROTEIN SKP"/>
    <property type="match status" value="1"/>
</dbReference>
<dbReference type="SMART" id="SM00935">
    <property type="entry name" value="OmpH"/>
    <property type="match status" value="1"/>
</dbReference>
<accession>A0A2S5KJE5</accession>
<keyword evidence="2 3" id="KW-0732">Signal</keyword>
<feature type="chain" id="PRO_5015598517" description="Molecular chaperone Skp" evidence="3">
    <location>
        <begin position="24"/>
        <end position="168"/>
    </location>
</feature>
<proteinExistence type="inferred from homology"/>
<dbReference type="OrthoDB" id="6367399at2"/>
<gene>
    <name evidence="4" type="ORF">C4K68_23160</name>
</gene>
<reference evidence="4 5" key="1">
    <citation type="submission" date="2018-02" db="EMBL/GenBank/DDBJ databases">
        <title>novel marine gammaproteobacteria from coastal saline agro ecosystem.</title>
        <authorList>
            <person name="Krishnan R."/>
            <person name="Ramesh Kumar N."/>
        </authorList>
    </citation>
    <scope>NUCLEOTIDE SEQUENCE [LARGE SCALE GENOMIC DNA]</scope>
    <source>
        <strain evidence="4 5">228</strain>
    </source>
</reference>
<comment type="similarity">
    <text evidence="1">Belongs to the Skp family.</text>
</comment>
<comment type="caution">
    <text evidence="4">The sequence shown here is derived from an EMBL/GenBank/DDBJ whole genome shotgun (WGS) entry which is preliminary data.</text>
</comment>
<protein>
    <recommendedName>
        <fullName evidence="6">Molecular chaperone Skp</fullName>
    </recommendedName>
</protein>
<sequence length="168" mass="19079">MMKTWASAMLVGMGLSLASVAHAIDVVVLDVPQALFSSERAKTFMKGLDKEFSDSEGRLERLARDIQSGQQQLQKDGSVMKDTDRRKMEQSLQDKVSEYRFLQQKVQSGRADRQQEFLDNNRALLDKLIRQMIDQKNIKVILNKQGTVYVAPDADMTKTLVDLLNKSK</sequence>
<evidence type="ECO:0000313" key="4">
    <source>
        <dbReference type="EMBL" id="PPC74890.1"/>
    </source>
</evidence>
<dbReference type="PANTHER" id="PTHR35089:SF1">
    <property type="entry name" value="CHAPERONE PROTEIN SKP"/>
    <property type="match status" value="1"/>
</dbReference>